<dbReference type="GO" id="GO:0003990">
    <property type="term" value="F:acetylcholinesterase activity"/>
    <property type="evidence" value="ECO:0007669"/>
    <property type="project" value="TreeGrafter"/>
</dbReference>
<keyword evidence="2" id="KW-0719">Serine esterase</keyword>
<feature type="domain" description="Carboxylesterase type B" evidence="5">
    <location>
        <begin position="34"/>
        <end position="125"/>
    </location>
</feature>
<dbReference type="AlphaFoldDB" id="A0AAN9T6D5"/>
<keyword evidence="4" id="KW-0325">Glycoprotein</keyword>
<comment type="caution">
    <text evidence="6">The sequence shown here is derived from an EMBL/GenBank/DDBJ whole genome shotgun (WGS) entry which is preliminary data.</text>
</comment>
<dbReference type="PROSITE" id="PS00941">
    <property type="entry name" value="CARBOXYLESTERASE_B_2"/>
    <property type="match status" value="1"/>
</dbReference>
<evidence type="ECO:0000256" key="3">
    <source>
        <dbReference type="ARBA" id="ARBA00022801"/>
    </source>
</evidence>
<keyword evidence="7" id="KW-1185">Reference proteome</keyword>
<dbReference type="PANTHER" id="PTHR43918:SF4">
    <property type="entry name" value="CARBOXYLIC ESTER HYDROLASE"/>
    <property type="match status" value="1"/>
</dbReference>
<dbReference type="GO" id="GO:0006581">
    <property type="term" value="P:acetylcholine catabolic process"/>
    <property type="evidence" value="ECO:0007669"/>
    <property type="project" value="TreeGrafter"/>
</dbReference>
<dbReference type="GO" id="GO:0019695">
    <property type="term" value="P:choline metabolic process"/>
    <property type="evidence" value="ECO:0007669"/>
    <property type="project" value="TreeGrafter"/>
</dbReference>
<gene>
    <name evidence="6" type="ORF">V9T40_012008</name>
</gene>
<dbReference type="InterPro" id="IPR029058">
    <property type="entry name" value="AB_hydrolase_fold"/>
</dbReference>
<evidence type="ECO:0000259" key="5">
    <source>
        <dbReference type="Pfam" id="PF00135"/>
    </source>
</evidence>
<evidence type="ECO:0000313" key="7">
    <source>
        <dbReference type="Proteomes" id="UP001367676"/>
    </source>
</evidence>
<dbReference type="GO" id="GO:0005615">
    <property type="term" value="C:extracellular space"/>
    <property type="evidence" value="ECO:0007669"/>
    <property type="project" value="TreeGrafter"/>
</dbReference>
<dbReference type="EMBL" id="JBBCAQ010000036">
    <property type="protein sequence ID" value="KAK7575722.1"/>
    <property type="molecule type" value="Genomic_DNA"/>
</dbReference>
<evidence type="ECO:0000313" key="6">
    <source>
        <dbReference type="EMBL" id="KAK7575722.1"/>
    </source>
</evidence>
<dbReference type="Gene3D" id="3.40.50.1820">
    <property type="entry name" value="alpha/beta hydrolase"/>
    <property type="match status" value="1"/>
</dbReference>
<dbReference type="SUPFAM" id="SSF53474">
    <property type="entry name" value="alpha/beta-Hydrolases"/>
    <property type="match status" value="1"/>
</dbReference>
<dbReference type="Pfam" id="PF00135">
    <property type="entry name" value="COesterase"/>
    <property type="match status" value="1"/>
</dbReference>
<comment type="similarity">
    <text evidence="1">Belongs to the type-B carboxylesterase/lipase family.</text>
</comment>
<proteinExistence type="inferred from homology"/>
<dbReference type="InterPro" id="IPR019819">
    <property type="entry name" value="Carboxylesterase_B_CS"/>
</dbReference>
<sequence>MQALRLAQTRGGDFGEMKLAIILFIIQIASHSCVVVQVGEGLIAGTTSTSSLANGKIIHSFLGVPYAVPPVGKYRFKEPQKQKPWTGVWNATTLPNICAQYSQVSYGFEGDEDCLYLNVFTPSVSNCLNKYFKVESTQIAR</sequence>
<dbReference type="InterPro" id="IPR050654">
    <property type="entry name" value="AChE-related_enzymes"/>
</dbReference>
<evidence type="ECO:0000256" key="2">
    <source>
        <dbReference type="ARBA" id="ARBA00022487"/>
    </source>
</evidence>
<organism evidence="6 7">
    <name type="scientific">Parthenolecanium corni</name>
    <dbReference type="NCBI Taxonomy" id="536013"/>
    <lineage>
        <taxon>Eukaryota</taxon>
        <taxon>Metazoa</taxon>
        <taxon>Ecdysozoa</taxon>
        <taxon>Arthropoda</taxon>
        <taxon>Hexapoda</taxon>
        <taxon>Insecta</taxon>
        <taxon>Pterygota</taxon>
        <taxon>Neoptera</taxon>
        <taxon>Paraneoptera</taxon>
        <taxon>Hemiptera</taxon>
        <taxon>Sternorrhyncha</taxon>
        <taxon>Coccoidea</taxon>
        <taxon>Coccidae</taxon>
        <taxon>Parthenolecanium</taxon>
    </lineage>
</organism>
<reference evidence="6 7" key="1">
    <citation type="submission" date="2024-03" db="EMBL/GenBank/DDBJ databases">
        <title>Adaptation during the transition from Ophiocordyceps entomopathogen to insect associate is accompanied by gene loss and intensified selection.</title>
        <authorList>
            <person name="Ward C.M."/>
            <person name="Onetto C.A."/>
            <person name="Borneman A.R."/>
        </authorList>
    </citation>
    <scope>NUCLEOTIDE SEQUENCE [LARGE SCALE GENOMIC DNA]</scope>
    <source>
        <strain evidence="6">AWRI1</strain>
        <tissue evidence="6">Single Adult Female</tissue>
    </source>
</reference>
<dbReference type="InterPro" id="IPR002018">
    <property type="entry name" value="CarbesteraseB"/>
</dbReference>
<protein>
    <recommendedName>
        <fullName evidence="5">Carboxylesterase type B domain-containing protein</fullName>
    </recommendedName>
</protein>
<name>A0AAN9T6D5_9HEMI</name>
<evidence type="ECO:0000256" key="4">
    <source>
        <dbReference type="ARBA" id="ARBA00023180"/>
    </source>
</evidence>
<dbReference type="PANTHER" id="PTHR43918">
    <property type="entry name" value="ACETYLCHOLINESTERASE"/>
    <property type="match status" value="1"/>
</dbReference>
<dbReference type="GO" id="GO:0005886">
    <property type="term" value="C:plasma membrane"/>
    <property type="evidence" value="ECO:0007669"/>
    <property type="project" value="TreeGrafter"/>
</dbReference>
<keyword evidence="3" id="KW-0378">Hydrolase</keyword>
<evidence type="ECO:0000256" key="1">
    <source>
        <dbReference type="ARBA" id="ARBA00005964"/>
    </source>
</evidence>
<accession>A0AAN9T6D5</accession>
<dbReference type="Proteomes" id="UP001367676">
    <property type="component" value="Unassembled WGS sequence"/>
</dbReference>